<proteinExistence type="predicted"/>
<keyword evidence="2" id="KW-0808">Transferase</keyword>
<dbReference type="GO" id="GO:0016779">
    <property type="term" value="F:nucleotidyltransferase activity"/>
    <property type="evidence" value="ECO:0007669"/>
    <property type="project" value="UniProtKB-KW"/>
</dbReference>
<accession>A0ABY2BSF1</accession>
<evidence type="ECO:0000256" key="1">
    <source>
        <dbReference type="SAM" id="MobiDB-lite"/>
    </source>
</evidence>
<feature type="compositionally biased region" description="Polar residues" evidence="1">
    <location>
        <begin position="271"/>
        <end position="288"/>
    </location>
</feature>
<dbReference type="RefSeq" id="WP_199239685.1">
    <property type="nucleotide sequence ID" value="NZ_SLWM01000002.1"/>
</dbReference>
<dbReference type="PANTHER" id="PTHR47183">
    <property type="entry name" value="GLUCOSE-1-PHOSPHATE CYTIDYLYLTRANSFERASE-RELATED"/>
    <property type="match status" value="1"/>
</dbReference>
<evidence type="ECO:0000313" key="3">
    <source>
        <dbReference type="Proteomes" id="UP000295818"/>
    </source>
</evidence>
<evidence type="ECO:0000313" key="2">
    <source>
        <dbReference type="EMBL" id="TCO29848.1"/>
    </source>
</evidence>
<dbReference type="Proteomes" id="UP000295818">
    <property type="component" value="Unassembled WGS sequence"/>
</dbReference>
<dbReference type="EMBL" id="SLWM01000002">
    <property type="protein sequence ID" value="TCO29848.1"/>
    <property type="molecule type" value="Genomic_DNA"/>
</dbReference>
<dbReference type="PANTHER" id="PTHR47183:SF3">
    <property type="entry name" value="TRANSFERASE"/>
    <property type="match status" value="1"/>
</dbReference>
<comment type="caution">
    <text evidence="2">The sequence shown here is derived from an EMBL/GenBank/DDBJ whole genome shotgun (WGS) entry which is preliminary data.</text>
</comment>
<feature type="compositionally biased region" description="Low complexity" evidence="1">
    <location>
        <begin position="289"/>
        <end position="299"/>
    </location>
</feature>
<dbReference type="Gene3D" id="3.90.550.10">
    <property type="entry name" value="Spore Coat Polysaccharide Biosynthesis Protein SpsA, Chain A"/>
    <property type="match status" value="1"/>
</dbReference>
<dbReference type="InterPro" id="IPR013446">
    <property type="entry name" value="G1P_cyt_trans-like"/>
</dbReference>
<name>A0ABY2BSF1_9ACTN</name>
<dbReference type="InterPro" id="IPR029044">
    <property type="entry name" value="Nucleotide-diphossugar_trans"/>
</dbReference>
<reference evidence="2 3" key="1">
    <citation type="journal article" date="2015" name="Stand. Genomic Sci.">
        <title>Genomic Encyclopedia of Bacterial and Archaeal Type Strains, Phase III: the genomes of soil and plant-associated and newly described type strains.</title>
        <authorList>
            <person name="Whitman W.B."/>
            <person name="Woyke T."/>
            <person name="Klenk H.P."/>
            <person name="Zhou Y."/>
            <person name="Lilburn T.G."/>
            <person name="Beck B.J."/>
            <person name="De Vos P."/>
            <person name="Vandamme P."/>
            <person name="Eisen J.A."/>
            <person name="Garrity G."/>
            <person name="Hugenholtz P."/>
            <person name="Kyrpides N.C."/>
        </authorList>
    </citation>
    <scope>NUCLEOTIDE SEQUENCE [LARGE SCALE GENOMIC DNA]</scope>
    <source>
        <strain evidence="2 3">VKM Ac-2538</strain>
    </source>
</reference>
<protein>
    <submittedName>
        <fullName evidence="2">Glucose-1-phosphate cytidylyltransferase</fullName>
    </submittedName>
</protein>
<sequence>MKVVIFCGGLGLRMRSGVDSAPKPMMTIGDRPVLWHVMRYYAHFGHTEFILCLGFGGAAVKEYFLRYEETHSNDFVMTKGGQQIELLDSDISEWKITFVDTGIDTSIGERLRRVRPYLEDDDVFLANYGDVLTDAPMDKIVDQVLASDVTASLLAVPPQASFHIVEFGNDARINGLRSVTELPLWINGGYFVLRKEVFDVLHPGEDLVGDAFPRLAAMNKLQAIPHHGFWAPMDTLKERSQLEELYRSGTKPWAVWTREASSHQGNGFHMSGQNGNGHSANGPSTNGHSASVPAAPPSADNGVELPAPAVVAI</sequence>
<organism evidence="2 3">
    <name type="scientific">Kribbella orskensis</name>
    <dbReference type="NCBI Taxonomy" id="2512216"/>
    <lineage>
        <taxon>Bacteria</taxon>
        <taxon>Bacillati</taxon>
        <taxon>Actinomycetota</taxon>
        <taxon>Actinomycetes</taxon>
        <taxon>Propionibacteriales</taxon>
        <taxon>Kribbellaceae</taxon>
        <taxon>Kribbella</taxon>
    </lineage>
</organism>
<keyword evidence="2" id="KW-0548">Nucleotidyltransferase</keyword>
<feature type="region of interest" description="Disordered" evidence="1">
    <location>
        <begin position="264"/>
        <end position="303"/>
    </location>
</feature>
<gene>
    <name evidence="2" type="ORF">EV644_102569</name>
</gene>
<keyword evidence="3" id="KW-1185">Reference proteome</keyword>
<dbReference type="SUPFAM" id="SSF53448">
    <property type="entry name" value="Nucleotide-diphospho-sugar transferases"/>
    <property type="match status" value="1"/>
</dbReference>